<dbReference type="InterPro" id="IPR015915">
    <property type="entry name" value="Kelch-typ_b-propeller"/>
</dbReference>
<sequence>MPSPRQEIYATTHEGLIFTAGGLAEGASAVRDDFLAYDPTSDSWRELPDLPAARHHITLSTLGDVIYAVGGFSGGFPDWRPEASAYAFDLARGEWRDLPNLPVARGEHVSAVADGRIFVIGGRVGGTEGAASFTEHRDTGRVDVFDPATGMWSRGIDAPTARNSAASAVIDGQIYVVGGRQYLGQADGSGVNVNVAALEVFDPETGLWSVRAPMPRGAGGLAAAAVDGKLYVFGGEQWSPSQEVFADGWVYDPATDAWAAMPDLNVPRHGLAAAAIDTRIFTIGGATETGAGDVDAHEMLTVAR</sequence>
<gene>
    <name evidence="1" type="ORF">BWR18_18550</name>
</gene>
<reference evidence="1 2" key="1">
    <citation type="submission" date="2017-01" db="EMBL/GenBank/DDBJ databases">
        <title>Complete genome of Tateyamaria omphalii DOK1-4 isolated from seawater in Dokdo.</title>
        <authorList>
            <person name="Kim J.H."/>
            <person name="Chi W.-J."/>
        </authorList>
    </citation>
    <scope>NUCLEOTIDE SEQUENCE [LARGE SCALE GENOMIC DNA]</scope>
    <source>
        <strain evidence="1 2">DOK1-4</strain>
    </source>
</reference>
<name>A0A1P8N160_9RHOB</name>
<dbReference type="InterPro" id="IPR006652">
    <property type="entry name" value="Kelch_1"/>
</dbReference>
<dbReference type="OrthoDB" id="9769308at2"/>
<dbReference type="SUPFAM" id="SSF50965">
    <property type="entry name" value="Galactose oxidase, central domain"/>
    <property type="match status" value="1"/>
</dbReference>
<dbReference type="KEGG" id="tom:BWR18_18550"/>
<dbReference type="PANTHER" id="PTHR46375:SF3">
    <property type="entry name" value="KELCH REPEAT AND BTB DOMAIN-CONTAINING PROTEIN 13"/>
    <property type="match status" value="1"/>
</dbReference>
<evidence type="ECO:0008006" key="3">
    <source>
        <dbReference type="Google" id="ProtNLM"/>
    </source>
</evidence>
<accession>A0A1P8N160</accession>
<organism evidence="1 2">
    <name type="scientific">Tateyamaria omphalii</name>
    <dbReference type="NCBI Taxonomy" id="299262"/>
    <lineage>
        <taxon>Bacteria</taxon>
        <taxon>Pseudomonadati</taxon>
        <taxon>Pseudomonadota</taxon>
        <taxon>Alphaproteobacteria</taxon>
        <taxon>Rhodobacterales</taxon>
        <taxon>Roseobacteraceae</taxon>
        <taxon>Tateyamaria</taxon>
    </lineage>
</organism>
<evidence type="ECO:0000313" key="2">
    <source>
        <dbReference type="Proteomes" id="UP000186336"/>
    </source>
</evidence>
<proteinExistence type="predicted"/>
<dbReference type="InterPro" id="IPR011043">
    <property type="entry name" value="Gal_Oxase/kelch_b-propeller"/>
</dbReference>
<dbReference type="Gene3D" id="2.120.10.80">
    <property type="entry name" value="Kelch-type beta propeller"/>
    <property type="match status" value="2"/>
</dbReference>
<dbReference type="EMBL" id="CP019312">
    <property type="protein sequence ID" value="APX13998.1"/>
    <property type="molecule type" value="Genomic_DNA"/>
</dbReference>
<dbReference type="InterPro" id="IPR052392">
    <property type="entry name" value="Kelch-BTB_domain-containing"/>
</dbReference>
<protein>
    <recommendedName>
        <fullName evidence="3">Galactose oxidase</fullName>
    </recommendedName>
</protein>
<keyword evidence="2" id="KW-1185">Reference proteome</keyword>
<dbReference type="Pfam" id="PF24681">
    <property type="entry name" value="Kelch_KLHDC2_KLHL20_DRC7"/>
    <property type="match status" value="1"/>
</dbReference>
<dbReference type="Proteomes" id="UP000186336">
    <property type="component" value="Chromosome"/>
</dbReference>
<dbReference type="PANTHER" id="PTHR46375">
    <property type="entry name" value="KELCH REPEAT AND BTB DOMAIN-CONTAINING PROTEIN 13-RELATED"/>
    <property type="match status" value="1"/>
</dbReference>
<evidence type="ECO:0000313" key="1">
    <source>
        <dbReference type="EMBL" id="APX13998.1"/>
    </source>
</evidence>
<dbReference type="AlphaFoldDB" id="A0A1P8N160"/>
<dbReference type="STRING" id="299262.BWR18_18550"/>
<dbReference type="SMART" id="SM00612">
    <property type="entry name" value="Kelch"/>
    <property type="match status" value="5"/>
</dbReference>
<dbReference type="Pfam" id="PF01344">
    <property type="entry name" value="Kelch_1"/>
    <property type="match status" value="1"/>
</dbReference>